<feature type="compositionally biased region" description="Basic residues" evidence="2">
    <location>
        <begin position="63"/>
        <end position="78"/>
    </location>
</feature>
<feature type="coiled-coil region" evidence="1">
    <location>
        <begin position="153"/>
        <end position="242"/>
    </location>
</feature>
<name>A0ABR0KLN6_9EURO</name>
<evidence type="ECO:0000256" key="1">
    <source>
        <dbReference type="SAM" id="Coils"/>
    </source>
</evidence>
<dbReference type="EMBL" id="JAVRRG010000009">
    <property type="protein sequence ID" value="KAK5099698.1"/>
    <property type="molecule type" value="Genomic_DNA"/>
</dbReference>
<evidence type="ECO:0000313" key="4">
    <source>
        <dbReference type="Proteomes" id="UP001345013"/>
    </source>
</evidence>
<proteinExistence type="predicted"/>
<dbReference type="Proteomes" id="UP001345013">
    <property type="component" value="Unassembled WGS sequence"/>
</dbReference>
<organism evidence="3 4">
    <name type="scientific">Lithohypha guttulata</name>
    <dbReference type="NCBI Taxonomy" id="1690604"/>
    <lineage>
        <taxon>Eukaryota</taxon>
        <taxon>Fungi</taxon>
        <taxon>Dikarya</taxon>
        <taxon>Ascomycota</taxon>
        <taxon>Pezizomycotina</taxon>
        <taxon>Eurotiomycetes</taxon>
        <taxon>Chaetothyriomycetidae</taxon>
        <taxon>Chaetothyriales</taxon>
        <taxon>Trichomeriaceae</taxon>
        <taxon>Lithohypha</taxon>
    </lineage>
</organism>
<protein>
    <submittedName>
        <fullName evidence="3">Uncharacterized protein</fullName>
    </submittedName>
</protein>
<evidence type="ECO:0000256" key="2">
    <source>
        <dbReference type="SAM" id="MobiDB-lite"/>
    </source>
</evidence>
<comment type="caution">
    <text evidence="3">The sequence shown here is derived from an EMBL/GenBank/DDBJ whole genome shotgun (WGS) entry which is preliminary data.</text>
</comment>
<evidence type="ECO:0000313" key="3">
    <source>
        <dbReference type="EMBL" id="KAK5099698.1"/>
    </source>
</evidence>
<dbReference type="Gene3D" id="1.10.287.1490">
    <property type="match status" value="1"/>
</dbReference>
<accession>A0ABR0KLN6</accession>
<sequence>MASPTKQAPLHDDYGERPTFQRNTTAAGRRNSPAPPSNRFHPYNNTPTRGVSPLAVSPAPSNHFHKPGRPPVRSRHASPRPQASHLNEAYSSKWMMNAPTDRQPLARSRSFTKVNSDNDAADSGNIRTNSGIPLLSRSKEDVAPENIDINSAVDETHQTVQAKNDEIQRLKAKLQELEKANDPRKLSYVSDSDLRNLKEEVAQGHEKITNLQEEMDKKGLQLQQVKNELAEEKKTVSNLNAHIEVLRAPGIAFRGR</sequence>
<gene>
    <name evidence="3" type="ORF">LTR24_001357</name>
</gene>
<reference evidence="3 4" key="1">
    <citation type="submission" date="2023-08" db="EMBL/GenBank/DDBJ databases">
        <title>Black Yeasts Isolated from many extreme environments.</title>
        <authorList>
            <person name="Coleine C."/>
            <person name="Stajich J.E."/>
            <person name="Selbmann L."/>
        </authorList>
    </citation>
    <scope>NUCLEOTIDE SEQUENCE [LARGE SCALE GENOMIC DNA]</scope>
    <source>
        <strain evidence="3 4">CCFEE 5885</strain>
    </source>
</reference>
<keyword evidence="1" id="KW-0175">Coiled coil</keyword>
<keyword evidence="4" id="KW-1185">Reference proteome</keyword>
<feature type="region of interest" description="Disordered" evidence="2">
    <location>
        <begin position="1"/>
        <end position="96"/>
    </location>
</feature>